<accession>A0A7W8JBG6</accession>
<proteinExistence type="predicted"/>
<evidence type="ECO:0008006" key="4">
    <source>
        <dbReference type="Google" id="ProtNLM"/>
    </source>
</evidence>
<evidence type="ECO:0000256" key="1">
    <source>
        <dbReference type="SAM" id="SignalP"/>
    </source>
</evidence>
<organism evidence="2 3">
    <name type="scientific">Tunturiibacter lichenicola</name>
    <dbReference type="NCBI Taxonomy" id="2051959"/>
    <lineage>
        <taxon>Bacteria</taxon>
        <taxon>Pseudomonadati</taxon>
        <taxon>Acidobacteriota</taxon>
        <taxon>Terriglobia</taxon>
        <taxon>Terriglobales</taxon>
        <taxon>Acidobacteriaceae</taxon>
        <taxon>Tunturiibacter</taxon>
    </lineage>
</organism>
<sequence length="266" mass="28856">MTQIVWQLCALSLLAVSAAAQDMNLNPTRPTIANSAAIQSRGVLQVEAGYDAYPRNPPGNQQTLDTLFTYTPLARLRFDFDWSAFNHQQDDGVTTDGIGTIQIGGKVEAKKEQYHRFAPGVAFQYEAELPTASAGALQGYGQQAILLLNHHYGKNGNLDVIVNGSIVQSDCQTATGCRYGGQQSFALSYHLQKETRLYAEVFGQNTSQSNTPPGTYLFGGLYHQFSDAFGIDGGVRFGVSDRSASIGTTIGLVFGRRLQHDASVKH</sequence>
<comment type="caution">
    <text evidence="2">The sequence shown here is derived from an EMBL/GenBank/DDBJ whole genome shotgun (WGS) entry which is preliminary data.</text>
</comment>
<protein>
    <recommendedName>
        <fullName evidence="4">Transporter</fullName>
    </recommendedName>
</protein>
<dbReference type="Proteomes" id="UP000569092">
    <property type="component" value="Unassembled WGS sequence"/>
</dbReference>
<name>A0A7W8JBG6_9BACT</name>
<dbReference type="AlphaFoldDB" id="A0A7W8JBG6"/>
<keyword evidence="1" id="KW-0732">Signal</keyword>
<gene>
    <name evidence="2" type="ORF">HDF10_004247</name>
</gene>
<feature type="chain" id="PRO_5031088069" description="Transporter" evidence="1">
    <location>
        <begin position="21"/>
        <end position="266"/>
    </location>
</feature>
<evidence type="ECO:0000313" key="3">
    <source>
        <dbReference type="Proteomes" id="UP000569092"/>
    </source>
</evidence>
<feature type="signal peptide" evidence="1">
    <location>
        <begin position="1"/>
        <end position="20"/>
    </location>
</feature>
<dbReference type="EMBL" id="JACHDZ010000011">
    <property type="protein sequence ID" value="MBB5346237.1"/>
    <property type="molecule type" value="Genomic_DNA"/>
</dbReference>
<evidence type="ECO:0000313" key="2">
    <source>
        <dbReference type="EMBL" id="MBB5346237.1"/>
    </source>
</evidence>
<reference evidence="2 3" key="1">
    <citation type="submission" date="2020-08" db="EMBL/GenBank/DDBJ databases">
        <title>Genomic Encyclopedia of Type Strains, Phase IV (KMG-V): Genome sequencing to study the core and pangenomes of soil and plant-associated prokaryotes.</title>
        <authorList>
            <person name="Whitman W."/>
        </authorList>
    </citation>
    <scope>NUCLEOTIDE SEQUENCE [LARGE SCALE GENOMIC DNA]</scope>
    <source>
        <strain evidence="2 3">M8US30</strain>
    </source>
</reference>